<comment type="caution">
    <text evidence="2">The sequence shown here is derived from an EMBL/GenBank/DDBJ whole genome shotgun (WGS) entry which is preliminary data.</text>
</comment>
<dbReference type="EMBL" id="JAFLQW010000244">
    <property type="protein sequence ID" value="MBO0349247.1"/>
    <property type="molecule type" value="Genomic_DNA"/>
</dbReference>
<organism evidence="2 3">
    <name type="scientific">Phormidium pseudopriestleyi FRX01</name>
    <dbReference type="NCBI Taxonomy" id="1759528"/>
    <lineage>
        <taxon>Bacteria</taxon>
        <taxon>Bacillati</taxon>
        <taxon>Cyanobacteriota</taxon>
        <taxon>Cyanophyceae</taxon>
        <taxon>Oscillatoriophycideae</taxon>
        <taxon>Oscillatoriales</taxon>
        <taxon>Oscillatoriaceae</taxon>
        <taxon>Phormidium</taxon>
    </lineage>
</organism>
<feature type="region of interest" description="Disordered" evidence="1">
    <location>
        <begin position="1"/>
        <end position="23"/>
    </location>
</feature>
<protein>
    <submittedName>
        <fullName evidence="2">Uncharacterized protein</fullName>
    </submittedName>
</protein>
<gene>
    <name evidence="2" type="ORF">J0895_09040</name>
</gene>
<evidence type="ECO:0000256" key="1">
    <source>
        <dbReference type="SAM" id="MobiDB-lite"/>
    </source>
</evidence>
<name>A0ABS3FQV5_9CYAN</name>
<proteinExistence type="predicted"/>
<feature type="compositionally biased region" description="Polar residues" evidence="1">
    <location>
        <begin position="13"/>
        <end position="23"/>
    </location>
</feature>
<keyword evidence="3" id="KW-1185">Reference proteome</keyword>
<sequence length="118" mass="13180">MNGYASPPGLSQPIEQTQNDQFLQSPVSVQSDCSIKEANMSQQWFAEQNSLSDAVEELAETTVSLGVISSFMVHYQGQQRQFYLPSENDSQPLTAEEAYLRLKQLMEESGLLSQISSR</sequence>
<evidence type="ECO:0000313" key="2">
    <source>
        <dbReference type="EMBL" id="MBO0349247.1"/>
    </source>
</evidence>
<reference evidence="2 3" key="1">
    <citation type="submission" date="2021-03" db="EMBL/GenBank/DDBJ databases">
        <title>Metabolic Capacity of the Antarctic Cyanobacterium Phormidium pseudopriestleyi that Sustains Oxygenic Photosynthesis in the Presence of Hydrogen Sulfide.</title>
        <authorList>
            <person name="Lumian J.E."/>
            <person name="Jungblut A.D."/>
            <person name="Dillon M.L."/>
            <person name="Hawes I."/>
            <person name="Doran P.T."/>
            <person name="Mackey T.J."/>
            <person name="Dick G.J."/>
            <person name="Grettenberger C.L."/>
            <person name="Sumner D.Y."/>
        </authorList>
    </citation>
    <scope>NUCLEOTIDE SEQUENCE [LARGE SCALE GENOMIC DNA]</scope>
    <source>
        <strain evidence="2 3">FRX01</strain>
    </source>
</reference>
<dbReference type="Proteomes" id="UP000664844">
    <property type="component" value="Unassembled WGS sequence"/>
</dbReference>
<dbReference type="RefSeq" id="WP_207087778.1">
    <property type="nucleotide sequence ID" value="NZ_JAFLQW010000244.1"/>
</dbReference>
<accession>A0ABS3FQV5</accession>
<evidence type="ECO:0000313" key="3">
    <source>
        <dbReference type="Proteomes" id="UP000664844"/>
    </source>
</evidence>